<gene>
    <name evidence="2" type="ORF">ES288_D11G251000v1</name>
</gene>
<evidence type="ECO:0000256" key="1">
    <source>
        <dbReference type="SAM" id="SignalP"/>
    </source>
</evidence>
<protein>
    <recommendedName>
        <fullName evidence="4">Secreted protein</fullName>
    </recommendedName>
</protein>
<reference evidence="2 3" key="1">
    <citation type="submission" date="2019-06" db="EMBL/GenBank/DDBJ databases">
        <title>WGS assembly of Gossypium darwinii.</title>
        <authorList>
            <person name="Chen Z.J."/>
            <person name="Sreedasyam A."/>
            <person name="Ando A."/>
            <person name="Song Q."/>
            <person name="De L."/>
            <person name="Hulse-Kemp A."/>
            <person name="Ding M."/>
            <person name="Ye W."/>
            <person name="Kirkbride R."/>
            <person name="Jenkins J."/>
            <person name="Plott C."/>
            <person name="Lovell J."/>
            <person name="Lin Y.-M."/>
            <person name="Vaughn R."/>
            <person name="Liu B."/>
            <person name="Li W."/>
            <person name="Simpson S."/>
            <person name="Scheffler B."/>
            <person name="Saski C."/>
            <person name="Grover C."/>
            <person name="Hu G."/>
            <person name="Conover J."/>
            <person name="Carlson J."/>
            <person name="Shu S."/>
            <person name="Boston L."/>
            <person name="Williams M."/>
            <person name="Peterson D."/>
            <person name="Mcgee K."/>
            <person name="Jones D."/>
            <person name="Wendel J."/>
            <person name="Stelly D."/>
            <person name="Grimwood J."/>
            <person name="Schmutz J."/>
        </authorList>
    </citation>
    <scope>NUCLEOTIDE SEQUENCE [LARGE SCALE GENOMIC DNA]</scope>
    <source>
        <strain evidence="2">1808015.09</strain>
    </source>
</reference>
<proteinExistence type="predicted"/>
<feature type="chain" id="PRO_5023103387" description="Secreted protein" evidence="1">
    <location>
        <begin position="27"/>
        <end position="82"/>
    </location>
</feature>
<evidence type="ECO:0000313" key="2">
    <source>
        <dbReference type="EMBL" id="TYG46367.1"/>
    </source>
</evidence>
<dbReference type="AlphaFoldDB" id="A0A5D2ANG1"/>
<accession>A0A5D2ANG1</accession>
<sequence>VAVEWKFSLLLTIILADLTLKAKIKSKQINKPTLLQIYCQLQVSRQQILKENDRQSVNIKRCKIFFEGFFRDFEHLGKCCYR</sequence>
<dbReference type="EMBL" id="CM017711">
    <property type="protein sequence ID" value="TYG46367.1"/>
    <property type="molecule type" value="Genomic_DNA"/>
</dbReference>
<keyword evidence="1" id="KW-0732">Signal</keyword>
<dbReference type="Proteomes" id="UP000323506">
    <property type="component" value="Chromosome D11"/>
</dbReference>
<feature type="non-terminal residue" evidence="2">
    <location>
        <position position="1"/>
    </location>
</feature>
<keyword evidence="3" id="KW-1185">Reference proteome</keyword>
<evidence type="ECO:0000313" key="3">
    <source>
        <dbReference type="Proteomes" id="UP000323506"/>
    </source>
</evidence>
<organism evidence="2 3">
    <name type="scientific">Gossypium darwinii</name>
    <name type="common">Darwin's cotton</name>
    <name type="synonym">Gossypium barbadense var. darwinii</name>
    <dbReference type="NCBI Taxonomy" id="34276"/>
    <lineage>
        <taxon>Eukaryota</taxon>
        <taxon>Viridiplantae</taxon>
        <taxon>Streptophyta</taxon>
        <taxon>Embryophyta</taxon>
        <taxon>Tracheophyta</taxon>
        <taxon>Spermatophyta</taxon>
        <taxon>Magnoliopsida</taxon>
        <taxon>eudicotyledons</taxon>
        <taxon>Gunneridae</taxon>
        <taxon>Pentapetalae</taxon>
        <taxon>rosids</taxon>
        <taxon>malvids</taxon>
        <taxon>Malvales</taxon>
        <taxon>Malvaceae</taxon>
        <taxon>Malvoideae</taxon>
        <taxon>Gossypium</taxon>
    </lineage>
</organism>
<evidence type="ECO:0008006" key="4">
    <source>
        <dbReference type="Google" id="ProtNLM"/>
    </source>
</evidence>
<feature type="signal peptide" evidence="1">
    <location>
        <begin position="1"/>
        <end position="26"/>
    </location>
</feature>
<name>A0A5D2ANG1_GOSDA</name>